<feature type="transmembrane region" description="Helical" evidence="1">
    <location>
        <begin position="90"/>
        <end position="109"/>
    </location>
</feature>
<accession>A0A2V4ULZ3</accession>
<keyword evidence="1" id="KW-1133">Transmembrane helix</keyword>
<keyword evidence="3" id="KW-1185">Reference proteome</keyword>
<evidence type="ECO:0000313" key="2">
    <source>
        <dbReference type="EMBL" id="PYE41207.1"/>
    </source>
</evidence>
<keyword evidence="1" id="KW-0812">Transmembrane</keyword>
<keyword evidence="1" id="KW-0472">Membrane</keyword>
<dbReference type="AlphaFoldDB" id="A0A2V4ULZ3"/>
<comment type="caution">
    <text evidence="2">The sequence shown here is derived from an EMBL/GenBank/DDBJ whole genome shotgun (WGS) entry which is preliminary data.</text>
</comment>
<evidence type="ECO:0000313" key="3">
    <source>
        <dbReference type="Proteomes" id="UP000247746"/>
    </source>
</evidence>
<name>A0A2V4ULZ3_9GAMM</name>
<dbReference type="RefSeq" id="WP_110922158.1">
    <property type="nucleotide sequence ID" value="NZ_QJSU01000001.1"/>
</dbReference>
<protein>
    <submittedName>
        <fullName evidence="2">Uncharacterized protein</fullName>
    </submittedName>
</protein>
<evidence type="ECO:0000256" key="1">
    <source>
        <dbReference type="SAM" id="Phobius"/>
    </source>
</evidence>
<feature type="transmembrane region" description="Helical" evidence="1">
    <location>
        <begin position="24"/>
        <end position="45"/>
    </location>
</feature>
<feature type="transmembrane region" description="Helical" evidence="1">
    <location>
        <begin position="115"/>
        <end position="138"/>
    </location>
</feature>
<proteinExistence type="predicted"/>
<organism evidence="2 3">
    <name type="scientific">Psychrobacter fozii</name>
    <dbReference type="NCBI Taxonomy" id="198480"/>
    <lineage>
        <taxon>Bacteria</taxon>
        <taxon>Pseudomonadati</taxon>
        <taxon>Pseudomonadota</taxon>
        <taxon>Gammaproteobacteria</taxon>
        <taxon>Moraxellales</taxon>
        <taxon>Moraxellaceae</taxon>
        <taxon>Psychrobacter</taxon>
    </lineage>
</organism>
<sequence>MQISSTQPSNSLNIYPEKKVHRTFILSGTLFQLILFPLIAILFTFDESIGLLVILFFPIYIIGGGLLGMSMMSIISAWHVSKKRFIKKGWWIQTFLVGYIVTTVFYLLFLSSIAGIPYLLGIGLTGGISAVLAGMSALPTLEEYAENLD</sequence>
<dbReference type="EMBL" id="QJSU01000001">
    <property type="protein sequence ID" value="PYE41207.1"/>
    <property type="molecule type" value="Genomic_DNA"/>
</dbReference>
<gene>
    <name evidence="2" type="ORF">DFP82_101530</name>
</gene>
<dbReference type="Proteomes" id="UP000247746">
    <property type="component" value="Unassembled WGS sequence"/>
</dbReference>
<reference evidence="2 3" key="1">
    <citation type="submission" date="2018-06" db="EMBL/GenBank/DDBJ databases">
        <title>Genomic Encyclopedia of Type Strains, Phase III (KMG-III): the genomes of soil and plant-associated and newly described type strains.</title>
        <authorList>
            <person name="Whitman W."/>
        </authorList>
    </citation>
    <scope>NUCLEOTIDE SEQUENCE [LARGE SCALE GENOMIC DNA]</scope>
    <source>
        <strain evidence="2 3">CECT 5889</strain>
    </source>
</reference>
<feature type="transmembrane region" description="Helical" evidence="1">
    <location>
        <begin position="51"/>
        <end position="78"/>
    </location>
</feature>